<keyword evidence="3" id="KW-1185">Reference proteome</keyword>
<keyword evidence="1" id="KW-0472">Membrane</keyword>
<evidence type="ECO:0000256" key="1">
    <source>
        <dbReference type="SAM" id="Phobius"/>
    </source>
</evidence>
<dbReference type="RefSeq" id="WP_101464212.1">
    <property type="nucleotide sequence ID" value="NZ_PJMW01000002.1"/>
</dbReference>
<dbReference type="AlphaFoldDB" id="A0A2N3V7J1"/>
<organism evidence="2 3">
    <name type="scientific">Nocardia fluminea</name>
    <dbReference type="NCBI Taxonomy" id="134984"/>
    <lineage>
        <taxon>Bacteria</taxon>
        <taxon>Bacillati</taxon>
        <taxon>Actinomycetota</taxon>
        <taxon>Actinomycetes</taxon>
        <taxon>Mycobacteriales</taxon>
        <taxon>Nocardiaceae</taxon>
        <taxon>Nocardia</taxon>
    </lineage>
</organism>
<dbReference type="EMBL" id="PJMW01000002">
    <property type="protein sequence ID" value="PKV77583.1"/>
    <property type="molecule type" value="Genomic_DNA"/>
</dbReference>
<evidence type="ECO:0000313" key="2">
    <source>
        <dbReference type="EMBL" id="PKV77583.1"/>
    </source>
</evidence>
<feature type="transmembrane region" description="Helical" evidence="1">
    <location>
        <begin position="196"/>
        <end position="214"/>
    </location>
</feature>
<sequence>MVREHRVDVALERLVASAVISGEQRAAVLRAVDEQERAGRASGGRVAAEIVAYVGAALVAAGLGLFVDTAWAQVAQSGRVVLLVVVAGCATWGAVVLAGGCAGVFRRAPIASAGRVRLAAVLLVLAAVAMAGAVATAFDGHHGDATAVAASIAGLLVAILGYLLVPSVLGMIATACFGVASILSVTSELFDVRSPWQGITLMAFGALWFGLASARLLVAEWAGYLLGGVIAVIGAQSLTVGESLWRPGLTALIGVSCFVLYVLRRDAVLVLGGAAGIAVALVQVVADYTAGGPVIASVVLGIGALVLTAGVVVLVGRPG</sequence>
<dbReference type="OrthoDB" id="4559104at2"/>
<proteinExistence type="predicted"/>
<dbReference type="Proteomes" id="UP000233766">
    <property type="component" value="Unassembled WGS sequence"/>
</dbReference>
<name>A0A2N3V7J1_9NOCA</name>
<comment type="caution">
    <text evidence="2">The sequence shown here is derived from an EMBL/GenBank/DDBJ whole genome shotgun (WGS) entry which is preliminary data.</text>
</comment>
<keyword evidence="1" id="KW-1133">Transmembrane helix</keyword>
<feature type="transmembrane region" description="Helical" evidence="1">
    <location>
        <begin position="172"/>
        <end position="190"/>
    </location>
</feature>
<feature type="transmembrane region" description="Helical" evidence="1">
    <location>
        <begin position="292"/>
        <end position="315"/>
    </location>
</feature>
<evidence type="ECO:0000313" key="3">
    <source>
        <dbReference type="Proteomes" id="UP000233766"/>
    </source>
</evidence>
<feature type="transmembrane region" description="Helical" evidence="1">
    <location>
        <begin position="144"/>
        <end position="165"/>
    </location>
</feature>
<feature type="transmembrane region" description="Helical" evidence="1">
    <location>
        <begin position="117"/>
        <end position="138"/>
    </location>
</feature>
<feature type="transmembrane region" description="Helical" evidence="1">
    <location>
        <begin position="268"/>
        <end position="286"/>
    </location>
</feature>
<keyword evidence="1" id="KW-0812">Transmembrane</keyword>
<feature type="transmembrane region" description="Helical" evidence="1">
    <location>
        <begin position="221"/>
        <end position="238"/>
    </location>
</feature>
<feature type="transmembrane region" description="Helical" evidence="1">
    <location>
        <begin position="244"/>
        <end position="263"/>
    </location>
</feature>
<accession>A0A2N3V7J1</accession>
<feature type="transmembrane region" description="Helical" evidence="1">
    <location>
        <begin position="50"/>
        <end position="74"/>
    </location>
</feature>
<reference evidence="2 3" key="1">
    <citation type="submission" date="2017-12" db="EMBL/GenBank/DDBJ databases">
        <title>Sequencing the genomes of 1000 Actinobacteria strains.</title>
        <authorList>
            <person name="Klenk H.-P."/>
        </authorList>
    </citation>
    <scope>NUCLEOTIDE SEQUENCE [LARGE SCALE GENOMIC DNA]</scope>
    <source>
        <strain evidence="2 3">DSM 44489</strain>
    </source>
</reference>
<gene>
    <name evidence="2" type="ORF">ATK86_1933</name>
</gene>
<protein>
    <submittedName>
        <fullName evidence="2">Putative membrane protein DUF2157</fullName>
    </submittedName>
</protein>
<feature type="transmembrane region" description="Helical" evidence="1">
    <location>
        <begin position="80"/>
        <end position="105"/>
    </location>
</feature>